<evidence type="ECO:0000256" key="12">
    <source>
        <dbReference type="PIRSR" id="PIRSR004803-2"/>
    </source>
</evidence>
<evidence type="ECO:0000256" key="2">
    <source>
        <dbReference type="ARBA" id="ARBA00022490"/>
    </source>
</evidence>
<comment type="cofactor">
    <cofactor evidence="13">
        <name>Zn(2+)</name>
        <dbReference type="ChEBI" id="CHEBI:29105"/>
    </cofactor>
    <text evidence="13">Binds 2 Zn(2+) ions per subunit. It is not clear if Zn(2+) or Mg(2+) is physiologically important.</text>
</comment>
<feature type="binding site" evidence="13">
    <location>
        <position position="80"/>
    </location>
    <ligand>
        <name>Zn(2+)</name>
        <dbReference type="ChEBI" id="CHEBI:29105"/>
        <label>1</label>
        <note>catalytic</note>
    </ligand>
</feature>
<dbReference type="GO" id="GO:0006364">
    <property type="term" value="P:rRNA processing"/>
    <property type="evidence" value="ECO:0007669"/>
    <property type="project" value="UniProtKB-UniRule"/>
</dbReference>
<protein>
    <recommendedName>
        <fullName evidence="10">Ribonuclease J</fullName>
        <shortName evidence="10">RNase J</shortName>
        <ecNumber evidence="10">3.1.-.-</ecNumber>
    </recommendedName>
</protein>
<feature type="binding site" evidence="12">
    <location>
        <begin position="235"/>
        <end position="237"/>
    </location>
    <ligand>
        <name>substrate</name>
    </ligand>
</feature>
<dbReference type="NCBIfam" id="TIGR00649">
    <property type="entry name" value="MG423"/>
    <property type="match status" value="1"/>
</dbReference>
<evidence type="ECO:0000256" key="9">
    <source>
        <dbReference type="ARBA" id="ARBA00022884"/>
    </source>
</evidence>
<comment type="subunit">
    <text evidence="10">Homodimer, may be a subunit of the RNA degradosome.</text>
</comment>
<dbReference type="InterPro" id="IPR001587">
    <property type="entry name" value="RNase_J_CS"/>
</dbReference>
<dbReference type="GO" id="GO:0008270">
    <property type="term" value="F:zinc ion binding"/>
    <property type="evidence" value="ECO:0007669"/>
    <property type="project" value="InterPro"/>
</dbReference>
<dbReference type="GO" id="GO:0004534">
    <property type="term" value="F:5'-3' RNA exonuclease activity"/>
    <property type="evidence" value="ECO:0007669"/>
    <property type="project" value="UniProtKB-UniRule"/>
</dbReference>
<evidence type="ECO:0000256" key="1">
    <source>
        <dbReference type="ARBA" id="ARBA00004496"/>
    </source>
</evidence>
<keyword evidence="2 10" id="KW-0963">Cytoplasm</keyword>
<feature type="binding site" evidence="13">
    <location>
        <position position="51"/>
    </location>
    <ligand>
        <name>Ca(2+)</name>
        <dbReference type="ChEBI" id="CHEBI:29108"/>
    </ligand>
</feature>
<dbReference type="InterPro" id="IPR004613">
    <property type="entry name" value="RNase_J"/>
</dbReference>
<dbReference type="STRING" id="1121325.SAMN04515677_1054"/>
<dbReference type="SMART" id="SM00849">
    <property type="entry name" value="Lactamase_B"/>
    <property type="match status" value="1"/>
</dbReference>
<evidence type="ECO:0000256" key="11">
    <source>
        <dbReference type="PIRSR" id="PIRSR004803-1"/>
    </source>
</evidence>
<organism evidence="15 16">
    <name type="scientific">Romboutsia lituseburensis DSM 797</name>
    <dbReference type="NCBI Taxonomy" id="1121325"/>
    <lineage>
        <taxon>Bacteria</taxon>
        <taxon>Bacillati</taxon>
        <taxon>Bacillota</taxon>
        <taxon>Clostridia</taxon>
        <taxon>Peptostreptococcales</taxon>
        <taxon>Peptostreptococcaceae</taxon>
        <taxon>Romboutsia</taxon>
    </lineage>
</organism>
<dbReference type="GO" id="GO:0003723">
    <property type="term" value="F:RNA binding"/>
    <property type="evidence" value="ECO:0007669"/>
    <property type="project" value="UniProtKB-UniRule"/>
</dbReference>
<dbReference type="EC" id="3.1.-.-" evidence="10"/>
<dbReference type="PIRSF" id="PIRSF004803">
    <property type="entry name" value="RnjA"/>
    <property type="match status" value="1"/>
</dbReference>
<evidence type="ECO:0000256" key="5">
    <source>
        <dbReference type="ARBA" id="ARBA00022759"/>
    </source>
</evidence>
<gene>
    <name evidence="10" type="primary">rnj</name>
    <name evidence="15" type="ORF">SAMN04515677_1054</name>
</gene>
<feature type="active site" description="Proton donor" evidence="11">
    <location>
        <position position="197"/>
    </location>
</feature>
<dbReference type="InterPro" id="IPR030854">
    <property type="entry name" value="RNase_J_bac"/>
</dbReference>
<dbReference type="Gene3D" id="3.60.15.10">
    <property type="entry name" value="Ribonuclease Z/Hydroxyacylglutathione hydrolase-like"/>
    <property type="match status" value="1"/>
</dbReference>
<evidence type="ECO:0000313" key="15">
    <source>
        <dbReference type="EMBL" id="SDM05077.1"/>
    </source>
</evidence>
<keyword evidence="8 10" id="KW-0269">Exonuclease</keyword>
<feature type="binding site" evidence="13">
    <location>
        <position position="78"/>
    </location>
    <ligand>
        <name>Zn(2+)</name>
        <dbReference type="ChEBI" id="CHEBI:29105"/>
        <label>2</label>
        <note>catalytic</note>
    </ligand>
</feature>
<dbReference type="Gene3D" id="3.40.50.10710">
    <property type="entry name" value="Metallo-hydrolase/oxidoreductase"/>
    <property type="match status" value="1"/>
</dbReference>
<dbReference type="InterPro" id="IPR011108">
    <property type="entry name" value="RMMBL"/>
</dbReference>
<dbReference type="HAMAP" id="MF_01491">
    <property type="entry name" value="RNase_J_bact"/>
    <property type="match status" value="1"/>
</dbReference>
<keyword evidence="4 13" id="KW-0479">Metal-binding</keyword>
<feature type="active site" description="Proton acceptor" evidence="11">
    <location>
        <position position="370"/>
    </location>
</feature>
<sequence>MQLFKKNANKIKIMALGGLNEVGKNMTVVEYKDEIIVIDAGLSFPDDDMLGVDIVIPDVTYLIKNKDKIKGIFITHGHEDHIGALPYILKKINVPVYGTKLSIGLIQVKLKEHKMNNVKLNVVTPRQIIKMGNMDVEFIKNNHSIPDACSIAVHTDQGIIFHTGDFKIDLTPIDGEVMDMHRICELSKKGVLLMLADSTNAERPGSTLSEKTVGAGLDDLFRKAMNNRIIVATFASNIHRLQQIINTAEKFNRKVAVSGRSMINVVNVASELGYLDIPENMLIDLNDLGRYEDNEVVLITTGSQGEPMSALARMASSEHKKVEIKNGDLIIISAHPIPGNEKLISKVVNCLFEKGAEVVYDDSDIHVSGHAKQEELKLLHRLVRPKFFMPAHGEYRMLKKHAELAEELGMPSQNIFVNKTGDVLEIDRNSAKVVGTVPTGNVLVDGLGVGDVGNIVLRDRKHLSEDGLMIVVVTISKEDGKVLAGPDIISRGFVYVRESEDLMDGAKNVIKDVLRECEDRNIKEWAYLKNNIKENLKEYLYQRTKRNPMILPIIMEV</sequence>
<dbReference type="Pfam" id="PF17770">
    <property type="entry name" value="RNase_J_C"/>
    <property type="match status" value="1"/>
</dbReference>
<feature type="binding site" evidence="13">
    <location>
        <position position="165"/>
    </location>
    <ligand>
        <name>Zn(2+)</name>
        <dbReference type="ChEBI" id="CHEBI:29105"/>
        <label>1</label>
        <note>catalytic</note>
    </ligand>
</feature>
<dbReference type="InterPro" id="IPR001279">
    <property type="entry name" value="Metallo-B-lactamas"/>
</dbReference>
<feature type="binding site" evidence="10 12">
    <location>
        <begin position="366"/>
        <end position="370"/>
    </location>
    <ligand>
        <name>substrate</name>
    </ligand>
</feature>
<keyword evidence="13" id="KW-0106">Calcium</keyword>
<feature type="binding site" evidence="13">
    <location>
        <position position="76"/>
    </location>
    <ligand>
        <name>Zn(2+)</name>
        <dbReference type="ChEBI" id="CHEBI:29105"/>
        <label>1</label>
        <note>catalytic</note>
    </ligand>
</feature>
<evidence type="ECO:0000313" key="16">
    <source>
        <dbReference type="Proteomes" id="UP000199068"/>
    </source>
</evidence>
<dbReference type="Proteomes" id="UP000199068">
    <property type="component" value="Unassembled WGS sequence"/>
</dbReference>
<dbReference type="InterPro" id="IPR041636">
    <property type="entry name" value="RNase_J_C"/>
</dbReference>
<dbReference type="FunFam" id="3.10.20.580:FF:000001">
    <property type="entry name" value="Ribonuclease J"/>
    <property type="match status" value="1"/>
</dbReference>
<reference evidence="15 16" key="1">
    <citation type="submission" date="2016-10" db="EMBL/GenBank/DDBJ databases">
        <authorList>
            <person name="de Groot N.N."/>
        </authorList>
    </citation>
    <scope>NUCLEOTIDE SEQUENCE [LARGE SCALE GENOMIC DNA]</scope>
    <source>
        <strain evidence="15 16">DSM 797</strain>
    </source>
</reference>
<evidence type="ECO:0000256" key="8">
    <source>
        <dbReference type="ARBA" id="ARBA00022839"/>
    </source>
</evidence>
<keyword evidence="7 13" id="KW-0862">Zinc</keyword>
<dbReference type="SUPFAM" id="SSF56281">
    <property type="entry name" value="Metallo-hydrolase/oxidoreductase"/>
    <property type="match status" value="1"/>
</dbReference>
<dbReference type="AlphaFoldDB" id="A0A1G9Q3K7"/>
<evidence type="ECO:0000256" key="4">
    <source>
        <dbReference type="ARBA" id="ARBA00022723"/>
    </source>
</evidence>
<feature type="domain" description="Metallo-beta-lactamase" evidence="14">
    <location>
        <begin position="23"/>
        <end position="217"/>
    </location>
</feature>
<dbReference type="InterPro" id="IPR042173">
    <property type="entry name" value="RNase_J_2"/>
</dbReference>
<dbReference type="Gene3D" id="3.10.20.580">
    <property type="match status" value="1"/>
</dbReference>
<dbReference type="Pfam" id="PF22505">
    <property type="entry name" value="RNase_J_b_CASP"/>
    <property type="match status" value="1"/>
</dbReference>
<feature type="binding site" evidence="13">
    <location>
        <position position="53"/>
    </location>
    <ligand>
        <name>Ca(2+)</name>
        <dbReference type="ChEBI" id="CHEBI:29108"/>
    </ligand>
</feature>
<dbReference type="InterPro" id="IPR036866">
    <property type="entry name" value="RibonucZ/Hydroxyglut_hydro"/>
</dbReference>
<dbReference type="GO" id="GO:0005737">
    <property type="term" value="C:cytoplasm"/>
    <property type="evidence" value="ECO:0007669"/>
    <property type="project" value="UniProtKB-SubCell"/>
</dbReference>
<dbReference type="GO" id="GO:0004521">
    <property type="term" value="F:RNA endonuclease activity"/>
    <property type="evidence" value="ECO:0007669"/>
    <property type="project" value="UniProtKB-UniRule"/>
</dbReference>
<comment type="subcellular location">
    <subcellularLocation>
        <location evidence="1 10">Cytoplasm</location>
    </subcellularLocation>
</comment>
<dbReference type="InterPro" id="IPR055132">
    <property type="entry name" value="RNase_J_b_CASP"/>
</dbReference>
<dbReference type="PROSITE" id="PS01292">
    <property type="entry name" value="UPF0036"/>
    <property type="match status" value="1"/>
</dbReference>
<comment type="function">
    <text evidence="10">An RNase that has 5'-3' exonuclease and possibly endonuclease activity. Involved in maturation of rRNA and in some organisms also mRNA maturation and/or decay.</text>
</comment>
<name>A0A1G9Q3K7_9FIRM</name>
<keyword evidence="3 10" id="KW-0540">Nuclease</keyword>
<evidence type="ECO:0000256" key="3">
    <source>
        <dbReference type="ARBA" id="ARBA00022722"/>
    </source>
</evidence>
<dbReference type="RefSeq" id="WP_092725934.1">
    <property type="nucleotide sequence ID" value="NZ_FNGW01000005.1"/>
</dbReference>
<proteinExistence type="inferred from homology"/>
<evidence type="ECO:0000256" key="7">
    <source>
        <dbReference type="ARBA" id="ARBA00022833"/>
    </source>
</evidence>
<keyword evidence="16" id="KW-1185">Reference proteome</keyword>
<keyword evidence="9 10" id="KW-0694">RNA-binding</keyword>
<dbReference type="PANTHER" id="PTHR43694">
    <property type="entry name" value="RIBONUCLEASE J"/>
    <property type="match status" value="1"/>
</dbReference>
<dbReference type="PANTHER" id="PTHR43694:SF1">
    <property type="entry name" value="RIBONUCLEASE J"/>
    <property type="match status" value="1"/>
</dbReference>
<evidence type="ECO:0000256" key="6">
    <source>
        <dbReference type="ARBA" id="ARBA00022801"/>
    </source>
</evidence>
<feature type="binding site" evidence="13">
    <location>
        <position position="143"/>
    </location>
    <ligand>
        <name>Zn(2+)</name>
        <dbReference type="ChEBI" id="CHEBI:29105"/>
        <label>1</label>
        <note>catalytic</note>
    </ligand>
</feature>
<evidence type="ECO:0000256" key="10">
    <source>
        <dbReference type="HAMAP-Rule" id="MF_01491"/>
    </source>
</evidence>
<evidence type="ECO:0000256" key="13">
    <source>
        <dbReference type="PIRSR" id="PIRSR004803-3"/>
    </source>
</evidence>
<dbReference type="EMBL" id="FNGW01000005">
    <property type="protein sequence ID" value="SDM05077.1"/>
    <property type="molecule type" value="Genomic_DNA"/>
</dbReference>
<feature type="binding site" evidence="13">
    <location>
        <position position="392"/>
    </location>
    <ligand>
        <name>Zn(2+)</name>
        <dbReference type="ChEBI" id="CHEBI:29105"/>
        <label>1</label>
        <note>catalytic</note>
    </ligand>
</feature>
<comment type="cofactor">
    <cofactor evidence="13">
        <name>Ca(2+)</name>
        <dbReference type="ChEBI" id="CHEBI:29108"/>
    </cofactor>
    <text evidence="13">Binds 1 Ca(2+) cation per subunit. Seen in 1 crystal structure, it is not clear if it is physiologically important.</text>
</comment>
<comment type="similarity">
    <text evidence="10">Belongs to the metallo-beta-lactamase superfamily. RNA-metabolizing metallo-beta-lactamase-like family. Bacterial RNase J subfamily.</text>
</comment>
<dbReference type="Pfam" id="PF07521">
    <property type="entry name" value="RMMBL"/>
    <property type="match status" value="1"/>
</dbReference>
<dbReference type="Pfam" id="PF00753">
    <property type="entry name" value="Lactamase_B"/>
    <property type="match status" value="1"/>
</dbReference>
<feature type="binding site" evidence="13">
    <location>
        <position position="81"/>
    </location>
    <ligand>
        <name>Zn(2+)</name>
        <dbReference type="ChEBI" id="CHEBI:29105"/>
        <label>1</label>
        <note>catalytic</note>
    </ligand>
</feature>
<keyword evidence="5 10" id="KW-0255">Endonuclease</keyword>
<accession>A0A1G9Q3K7</accession>
<dbReference type="CDD" id="cd07714">
    <property type="entry name" value="RNaseJ_MBL-fold"/>
    <property type="match status" value="1"/>
</dbReference>
<feature type="binding site" evidence="13">
    <location>
        <position position="445"/>
    </location>
    <ligand>
        <name>Ca(2+)</name>
        <dbReference type="ChEBI" id="CHEBI:29108"/>
    </ligand>
</feature>
<keyword evidence="10" id="KW-0698">rRNA processing</keyword>
<keyword evidence="6 10" id="KW-0378">Hydrolase</keyword>
<evidence type="ECO:0000259" key="14">
    <source>
        <dbReference type="SMART" id="SM00849"/>
    </source>
</evidence>